<dbReference type="RefSeq" id="WP_382399565.1">
    <property type="nucleotide sequence ID" value="NZ_JBHTNH010000018.1"/>
</dbReference>
<accession>A0ABW3ZTK3</accession>
<feature type="domain" description="SprT-like" evidence="1">
    <location>
        <begin position="7"/>
        <end position="150"/>
    </location>
</feature>
<dbReference type="NCBIfam" id="NF003339">
    <property type="entry name" value="PRK04351.1"/>
    <property type="match status" value="1"/>
</dbReference>
<dbReference type="InterPro" id="IPR006640">
    <property type="entry name" value="SprT-like_domain"/>
</dbReference>
<reference evidence="3" key="1">
    <citation type="journal article" date="2019" name="Int. J. Syst. Evol. Microbiol.">
        <title>The Global Catalogue of Microorganisms (GCM) 10K type strain sequencing project: providing services to taxonomists for standard genome sequencing and annotation.</title>
        <authorList>
            <consortium name="The Broad Institute Genomics Platform"/>
            <consortium name="The Broad Institute Genome Sequencing Center for Infectious Disease"/>
            <person name="Wu L."/>
            <person name="Ma J."/>
        </authorList>
    </citation>
    <scope>NUCLEOTIDE SEQUENCE [LARGE SCALE GENOMIC DNA]</scope>
    <source>
        <strain evidence="3">CCUG 54822</strain>
    </source>
</reference>
<evidence type="ECO:0000313" key="3">
    <source>
        <dbReference type="Proteomes" id="UP001597178"/>
    </source>
</evidence>
<dbReference type="SMART" id="SM00731">
    <property type="entry name" value="SprT"/>
    <property type="match status" value="1"/>
</dbReference>
<evidence type="ECO:0000259" key="1">
    <source>
        <dbReference type="SMART" id="SM00731"/>
    </source>
</evidence>
<proteinExistence type="predicted"/>
<evidence type="ECO:0000313" key="2">
    <source>
        <dbReference type="EMBL" id="MFD1361720.1"/>
    </source>
</evidence>
<gene>
    <name evidence="2" type="ORF">ACFQ4A_08630</name>
</gene>
<dbReference type="Pfam" id="PF10263">
    <property type="entry name" value="SprT-like"/>
    <property type="match status" value="1"/>
</dbReference>
<organism evidence="2 3">
    <name type="scientific">Lentibacillus salinarum</name>
    <dbReference type="NCBI Taxonomy" id="446820"/>
    <lineage>
        <taxon>Bacteria</taxon>
        <taxon>Bacillati</taxon>
        <taxon>Bacillota</taxon>
        <taxon>Bacilli</taxon>
        <taxon>Bacillales</taxon>
        <taxon>Bacillaceae</taxon>
        <taxon>Lentibacillus</taxon>
    </lineage>
</organism>
<comment type="caution">
    <text evidence="2">The sequence shown here is derived from an EMBL/GenBank/DDBJ whole genome shotgun (WGS) entry which is preliminary data.</text>
</comment>
<sequence length="152" mass="18103">MNILNENDLHEFVNRLSHQHFHKPFVDVIKFNNRLRTTGGRYLPAKRTIELNPKYVLECDEEEVIGIIKHELCHYHLHIEGKGYKHGDKDFKNLLKETGSPRHCSRLPSSERIPKYIYRCEKCDHLYKRIRRVDLNKYRCGKCRGKLVMESG</sequence>
<dbReference type="Proteomes" id="UP001597178">
    <property type="component" value="Unassembled WGS sequence"/>
</dbReference>
<dbReference type="Pfam" id="PF17283">
    <property type="entry name" value="Zn_ribbon_SprT"/>
    <property type="match status" value="1"/>
</dbReference>
<protein>
    <submittedName>
        <fullName evidence="2">SprT family protein</fullName>
    </submittedName>
</protein>
<name>A0ABW3ZTK3_9BACI</name>
<keyword evidence="3" id="KW-1185">Reference proteome</keyword>
<dbReference type="EMBL" id="JBHTNH010000018">
    <property type="protein sequence ID" value="MFD1361720.1"/>
    <property type="molecule type" value="Genomic_DNA"/>
</dbReference>
<dbReference type="InterPro" id="IPR035240">
    <property type="entry name" value="SprT_Zn_ribbon"/>
</dbReference>